<dbReference type="InterPro" id="IPR050216">
    <property type="entry name" value="LRR_domain-containing"/>
</dbReference>
<dbReference type="Gene3D" id="3.80.10.10">
    <property type="entry name" value="Ribonuclease Inhibitor"/>
    <property type="match status" value="1"/>
</dbReference>
<name>A0A059KJH8_9BURK</name>
<dbReference type="Gene3D" id="1.10.510.10">
    <property type="entry name" value="Transferase(Phosphotransferase) domain 1"/>
    <property type="match status" value="1"/>
</dbReference>
<keyword evidence="3" id="KW-0067">ATP-binding</keyword>
<dbReference type="AlphaFoldDB" id="A0A059KJH8"/>
<feature type="domain" description="Protein kinase" evidence="4">
    <location>
        <begin position="225"/>
        <end position="459"/>
    </location>
</feature>
<dbReference type="PATRIC" id="fig|1286631.3.peg.2728"/>
<keyword evidence="3" id="KW-0547">Nucleotide-binding</keyword>
<dbReference type="InterPro" id="IPR000719">
    <property type="entry name" value="Prot_kinase_dom"/>
</dbReference>
<dbReference type="SMART" id="SM00369">
    <property type="entry name" value="LRR_TYP"/>
    <property type="match status" value="4"/>
</dbReference>
<dbReference type="eggNOG" id="COG4886">
    <property type="taxonomic scope" value="Bacteria"/>
</dbReference>
<evidence type="ECO:0000259" key="4">
    <source>
        <dbReference type="PROSITE" id="PS50011"/>
    </source>
</evidence>
<dbReference type="PANTHER" id="PTHR48051:SF1">
    <property type="entry name" value="RAS SUPPRESSOR PROTEIN 1"/>
    <property type="match status" value="1"/>
</dbReference>
<dbReference type="PANTHER" id="PTHR48051">
    <property type="match status" value="1"/>
</dbReference>
<evidence type="ECO:0000313" key="6">
    <source>
        <dbReference type="Proteomes" id="UP000026714"/>
    </source>
</evidence>
<dbReference type="SMART" id="SM00364">
    <property type="entry name" value="LRR_BAC"/>
    <property type="match status" value="4"/>
</dbReference>
<feature type="binding site" evidence="3">
    <location>
        <position position="258"/>
    </location>
    <ligand>
        <name>ATP</name>
        <dbReference type="ChEBI" id="CHEBI:30616"/>
    </ligand>
</feature>
<dbReference type="Pfam" id="PF13855">
    <property type="entry name" value="LRR_8"/>
    <property type="match status" value="1"/>
</dbReference>
<organism evidence="5 6">
    <name type="scientific">Sphaerotilus natans subsp. natans DSM 6575</name>
    <dbReference type="NCBI Taxonomy" id="1286631"/>
    <lineage>
        <taxon>Bacteria</taxon>
        <taxon>Pseudomonadati</taxon>
        <taxon>Pseudomonadota</taxon>
        <taxon>Betaproteobacteria</taxon>
        <taxon>Burkholderiales</taxon>
        <taxon>Sphaerotilaceae</taxon>
        <taxon>Sphaerotilus</taxon>
    </lineage>
</organism>
<keyword evidence="5" id="KW-0418">Kinase</keyword>
<keyword evidence="5" id="KW-0723">Serine/threonine-protein kinase</keyword>
<dbReference type="InterPro" id="IPR017441">
    <property type="entry name" value="Protein_kinase_ATP_BS"/>
</dbReference>
<reference evidence="5 6" key="1">
    <citation type="journal article" date="2014" name="FEMS Microbiol. Ecol.">
        <title>Sphaerotilus natans encrusted with nanoball-shaped Fe(III) oxide minerals formed by nitrate-reducing mixotrophic Fe(II) oxidation.</title>
        <authorList>
            <person name="Park S."/>
            <person name="Kim D.H."/>
            <person name="Lee J.H."/>
            <person name="Hur H.G."/>
        </authorList>
    </citation>
    <scope>NUCLEOTIDE SEQUENCE [LARGE SCALE GENOMIC DNA]</scope>
    <source>
        <strain evidence="5 6">DSM 6575</strain>
    </source>
</reference>
<dbReference type="eggNOG" id="COG0515">
    <property type="taxonomic scope" value="Bacteria"/>
</dbReference>
<dbReference type="InterPro" id="IPR011009">
    <property type="entry name" value="Kinase-like_dom_sf"/>
</dbReference>
<dbReference type="Proteomes" id="UP000026714">
    <property type="component" value="Unassembled WGS sequence"/>
</dbReference>
<evidence type="ECO:0000256" key="2">
    <source>
        <dbReference type="ARBA" id="ARBA00022737"/>
    </source>
</evidence>
<evidence type="ECO:0000313" key="5">
    <source>
        <dbReference type="EMBL" id="KDB51591.1"/>
    </source>
</evidence>
<dbReference type="STRING" id="34103.SAMN05421778_109109"/>
<dbReference type="EMBL" id="AZRA01000073">
    <property type="protein sequence ID" value="KDB51591.1"/>
    <property type="molecule type" value="Genomic_DNA"/>
</dbReference>
<dbReference type="GO" id="GO:0004674">
    <property type="term" value="F:protein serine/threonine kinase activity"/>
    <property type="evidence" value="ECO:0007669"/>
    <property type="project" value="UniProtKB-KW"/>
</dbReference>
<comment type="caution">
    <text evidence="5">The sequence shown here is derived from an EMBL/GenBank/DDBJ whole genome shotgun (WGS) entry which is preliminary data.</text>
</comment>
<dbReference type="PROSITE" id="PS00107">
    <property type="entry name" value="PROTEIN_KINASE_ATP"/>
    <property type="match status" value="1"/>
</dbReference>
<dbReference type="PROSITE" id="PS50011">
    <property type="entry name" value="PROTEIN_KINASE_DOM"/>
    <property type="match status" value="1"/>
</dbReference>
<keyword evidence="1" id="KW-0433">Leucine-rich repeat</keyword>
<dbReference type="GO" id="GO:0005524">
    <property type="term" value="F:ATP binding"/>
    <property type="evidence" value="ECO:0007669"/>
    <property type="project" value="UniProtKB-UniRule"/>
</dbReference>
<dbReference type="SUPFAM" id="SSF52058">
    <property type="entry name" value="L domain-like"/>
    <property type="match status" value="1"/>
</dbReference>
<evidence type="ECO:0000256" key="3">
    <source>
        <dbReference type="PROSITE-ProRule" id="PRU10141"/>
    </source>
</evidence>
<gene>
    <name evidence="5" type="ORF">X805_27910</name>
</gene>
<keyword evidence="5" id="KW-0808">Transferase</keyword>
<keyword evidence="2" id="KW-0677">Repeat</keyword>
<protein>
    <submittedName>
        <fullName evidence="5">Serine/threonine protein kinase</fullName>
    </submittedName>
</protein>
<accession>A0A059KJH8</accession>
<evidence type="ECO:0000256" key="1">
    <source>
        <dbReference type="ARBA" id="ARBA00022614"/>
    </source>
</evidence>
<dbReference type="InterPro" id="IPR003591">
    <property type="entry name" value="Leu-rich_rpt_typical-subtyp"/>
</dbReference>
<sequence length="459" mass="49742">MNKLRINQKMNHSLNMIKSESTLAALRRGDLAGTRRLDLRGCNLERLPEEVFALADTLEELDLGDNRLSTLPDTLPRLHRLRVIFGSGNPFTELPEVLGACGQLSMIGFRGCQIDTISGAALPPRLRWLILTDNRISRLPDALAERPDMEKLMLAGNRLEALPDLSASPRLALLRLAANHFSTAPGWLVRHPALAWLALSGNPFVHRLFHRLSPSGITTLSPCQIKEDQLIGEGASGLIHRAWLNENPPLPARPVALKRFKAAMTSDGLPDCEQAACLAAAGHASIVAAEARVADAQGRTEALVLPLLGPEFRPLAGPPSLASCSRDVYADGLTMPVDKLWIILQSIASAAAHLHRVGLMHGDLYAHNILWNGEDRALLSDFGAASFLPEAAGLRAGLERLEVRAFGLLVEELLQRADDPADARCAQLAALREDCLQPEVARRPAFGEISARLGPASAR</sequence>
<dbReference type="GO" id="GO:0005737">
    <property type="term" value="C:cytoplasm"/>
    <property type="evidence" value="ECO:0007669"/>
    <property type="project" value="TreeGrafter"/>
</dbReference>
<dbReference type="PROSITE" id="PS51450">
    <property type="entry name" value="LRR"/>
    <property type="match status" value="1"/>
</dbReference>
<dbReference type="InterPro" id="IPR001245">
    <property type="entry name" value="Ser-Thr/Tyr_kinase_cat_dom"/>
</dbReference>
<dbReference type="InterPro" id="IPR032675">
    <property type="entry name" value="LRR_dom_sf"/>
</dbReference>
<dbReference type="Pfam" id="PF07714">
    <property type="entry name" value="PK_Tyr_Ser-Thr"/>
    <property type="match status" value="1"/>
</dbReference>
<dbReference type="InterPro" id="IPR001611">
    <property type="entry name" value="Leu-rich_rpt"/>
</dbReference>
<dbReference type="SUPFAM" id="SSF56112">
    <property type="entry name" value="Protein kinase-like (PK-like)"/>
    <property type="match status" value="1"/>
</dbReference>
<keyword evidence="6" id="KW-1185">Reference proteome</keyword>
<proteinExistence type="predicted"/>